<dbReference type="Proteomes" id="UP000535511">
    <property type="component" value="Unassembled WGS sequence"/>
</dbReference>
<evidence type="ECO:0000256" key="1">
    <source>
        <dbReference type="ARBA" id="ARBA00006432"/>
    </source>
</evidence>
<dbReference type="InterPro" id="IPR042099">
    <property type="entry name" value="ANL_N_sf"/>
</dbReference>
<keyword evidence="6" id="KW-1185">Reference proteome</keyword>
<organism evidence="5 6">
    <name type="scientific">Nocardioides panaciterrulae</name>
    <dbReference type="NCBI Taxonomy" id="661492"/>
    <lineage>
        <taxon>Bacteria</taxon>
        <taxon>Bacillati</taxon>
        <taxon>Actinomycetota</taxon>
        <taxon>Actinomycetes</taxon>
        <taxon>Propionibacteriales</taxon>
        <taxon>Nocardioidaceae</taxon>
        <taxon>Nocardioides</taxon>
    </lineage>
</organism>
<proteinExistence type="inferred from homology"/>
<feature type="domain" description="AMP-binding enzyme C-terminal" evidence="4">
    <location>
        <begin position="412"/>
        <end position="487"/>
    </location>
</feature>
<dbReference type="SUPFAM" id="SSF56801">
    <property type="entry name" value="Acetyl-CoA synthetase-like"/>
    <property type="match status" value="1"/>
</dbReference>
<dbReference type="InterPro" id="IPR025110">
    <property type="entry name" value="AMP-bd_C"/>
</dbReference>
<dbReference type="Gene3D" id="3.40.50.12780">
    <property type="entry name" value="N-terminal domain of ligase-like"/>
    <property type="match status" value="1"/>
</dbReference>
<dbReference type="InterPro" id="IPR045851">
    <property type="entry name" value="AMP-bd_C_sf"/>
</dbReference>
<keyword evidence="2 5" id="KW-0436">Ligase</keyword>
<dbReference type="CDD" id="cd17631">
    <property type="entry name" value="FACL_FadD13-like"/>
    <property type="match status" value="1"/>
</dbReference>
<dbReference type="FunFam" id="3.30.300.30:FF:000008">
    <property type="entry name" value="2,3-dihydroxybenzoate-AMP ligase"/>
    <property type="match status" value="1"/>
</dbReference>
<dbReference type="EC" id="6.2.1.-" evidence="5"/>
<dbReference type="AlphaFoldDB" id="A0A7Y9E5F4"/>
<evidence type="ECO:0000259" key="3">
    <source>
        <dbReference type="Pfam" id="PF00501"/>
    </source>
</evidence>
<dbReference type="Gene3D" id="3.30.300.30">
    <property type="match status" value="1"/>
</dbReference>
<sequence>MHDQGLGSWPARRARMTPDKAALVQHGRTTTYAELADRSHRLAWGLRSRGVQRGDRIAFLGLNSVELVVAMFATARLGAVFLPLNTRLAAPELAHVLGDSGARLLLVDGGLGGGSEIAVAGLEVERLGFRSDGGTGLAALEAEPADELDEPITLDDLFMIQYTSGTSGRPKGVMLTHGNVTWNVMNLLVDVDLGSEEVSLVTAPLFHTAALNQVLLPTLLKGGTALVEAKFDADRCLALIEQHAVSVLFGVTSMYLALAQAPRWAGADLGSLRHALSGGAPIPESLLRTWVERGLMIIQGYGLTESSPGATMLRAADGVRKLGSAGTACFFSDVRVVPTSDADDRTGEVQVQGPNVSPGYWNQPEATRAALDEDGWLRTGDVARVDDDGYLYIVDRLKDMFISGGENVYPAEVERALHTHPDVAECAVVGVPDPTWGEVGRAVVVPRAGARLTEAELLDHLDGRLARYKIPRSVVLCDELPHNASGKLVRTRVRALFGPDHTEGPR</sequence>
<gene>
    <name evidence="5" type="ORF">BJZ21_001350</name>
</gene>
<dbReference type="PANTHER" id="PTHR43201:SF5">
    <property type="entry name" value="MEDIUM-CHAIN ACYL-COA LIGASE ACSF2, MITOCHONDRIAL"/>
    <property type="match status" value="1"/>
</dbReference>
<protein>
    <submittedName>
        <fullName evidence="5">Fatty-acyl-CoA synthase</fullName>
        <ecNumber evidence="5">6.2.1.-</ecNumber>
    </submittedName>
</protein>
<dbReference type="Pfam" id="PF13193">
    <property type="entry name" value="AMP-binding_C"/>
    <property type="match status" value="1"/>
</dbReference>
<dbReference type="EMBL" id="JACCBG010000001">
    <property type="protein sequence ID" value="NYD41267.1"/>
    <property type="molecule type" value="Genomic_DNA"/>
</dbReference>
<reference evidence="5 6" key="1">
    <citation type="submission" date="2020-07" db="EMBL/GenBank/DDBJ databases">
        <title>Sequencing the genomes of 1000 actinobacteria strains.</title>
        <authorList>
            <person name="Klenk H.-P."/>
        </authorList>
    </citation>
    <scope>NUCLEOTIDE SEQUENCE [LARGE SCALE GENOMIC DNA]</scope>
    <source>
        <strain evidence="5 6">DSM 21350</strain>
    </source>
</reference>
<evidence type="ECO:0000313" key="6">
    <source>
        <dbReference type="Proteomes" id="UP000535511"/>
    </source>
</evidence>
<feature type="domain" description="AMP-dependent synthetase/ligase" evidence="3">
    <location>
        <begin position="12"/>
        <end position="361"/>
    </location>
</feature>
<comment type="similarity">
    <text evidence="1">Belongs to the ATP-dependent AMP-binding enzyme family.</text>
</comment>
<dbReference type="Pfam" id="PF00501">
    <property type="entry name" value="AMP-binding"/>
    <property type="match status" value="1"/>
</dbReference>
<dbReference type="PANTHER" id="PTHR43201">
    <property type="entry name" value="ACYL-COA SYNTHETASE"/>
    <property type="match status" value="1"/>
</dbReference>
<dbReference type="RefSeq" id="WP_179663038.1">
    <property type="nucleotide sequence ID" value="NZ_JACCBG010000001.1"/>
</dbReference>
<dbReference type="InterPro" id="IPR000873">
    <property type="entry name" value="AMP-dep_synth/lig_dom"/>
</dbReference>
<evidence type="ECO:0000259" key="4">
    <source>
        <dbReference type="Pfam" id="PF13193"/>
    </source>
</evidence>
<accession>A0A7Y9E5F4</accession>
<evidence type="ECO:0000256" key="2">
    <source>
        <dbReference type="ARBA" id="ARBA00022598"/>
    </source>
</evidence>
<dbReference type="PROSITE" id="PS00455">
    <property type="entry name" value="AMP_BINDING"/>
    <property type="match status" value="1"/>
</dbReference>
<dbReference type="GO" id="GO:0006631">
    <property type="term" value="P:fatty acid metabolic process"/>
    <property type="evidence" value="ECO:0007669"/>
    <property type="project" value="TreeGrafter"/>
</dbReference>
<name>A0A7Y9E5F4_9ACTN</name>
<dbReference type="GO" id="GO:0031956">
    <property type="term" value="F:medium-chain fatty acid-CoA ligase activity"/>
    <property type="evidence" value="ECO:0007669"/>
    <property type="project" value="TreeGrafter"/>
</dbReference>
<dbReference type="InterPro" id="IPR020845">
    <property type="entry name" value="AMP-binding_CS"/>
</dbReference>
<evidence type="ECO:0000313" key="5">
    <source>
        <dbReference type="EMBL" id="NYD41267.1"/>
    </source>
</evidence>
<comment type="caution">
    <text evidence="5">The sequence shown here is derived from an EMBL/GenBank/DDBJ whole genome shotgun (WGS) entry which is preliminary data.</text>
</comment>